<feature type="compositionally biased region" description="Basic residues" evidence="1">
    <location>
        <begin position="1"/>
        <end position="20"/>
    </location>
</feature>
<evidence type="ECO:0000313" key="2">
    <source>
        <dbReference type="EMBL" id="KAH3874764.1"/>
    </source>
</evidence>
<organism evidence="2 3">
    <name type="scientific">Dreissena polymorpha</name>
    <name type="common">Zebra mussel</name>
    <name type="synonym">Mytilus polymorpha</name>
    <dbReference type="NCBI Taxonomy" id="45954"/>
    <lineage>
        <taxon>Eukaryota</taxon>
        <taxon>Metazoa</taxon>
        <taxon>Spiralia</taxon>
        <taxon>Lophotrochozoa</taxon>
        <taxon>Mollusca</taxon>
        <taxon>Bivalvia</taxon>
        <taxon>Autobranchia</taxon>
        <taxon>Heteroconchia</taxon>
        <taxon>Euheterodonta</taxon>
        <taxon>Imparidentia</taxon>
        <taxon>Neoheterodontei</taxon>
        <taxon>Myida</taxon>
        <taxon>Dreissenoidea</taxon>
        <taxon>Dreissenidae</taxon>
        <taxon>Dreissena</taxon>
    </lineage>
</organism>
<proteinExistence type="predicted"/>
<feature type="compositionally biased region" description="Basic residues" evidence="1">
    <location>
        <begin position="70"/>
        <end position="79"/>
    </location>
</feature>
<accession>A0A9D4MFJ3</accession>
<dbReference type="Proteomes" id="UP000828390">
    <property type="component" value="Unassembled WGS sequence"/>
</dbReference>
<keyword evidence="3" id="KW-1185">Reference proteome</keyword>
<reference evidence="2" key="1">
    <citation type="journal article" date="2019" name="bioRxiv">
        <title>The Genome of the Zebra Mussel, Dreissena polymorpha: A Resource for Invasive Species Research.</title>
        <authorList>
            <person name="McCartney M.A."/>
            <person name="Auch B."/>
            <person name="Kono T."/>
            <person name="Mallez S."/>
            <person name="Zhang Y."/>
            <person name="Obille A."/>
            <person name="Becker A."/>
            <person name="Abrahante J.E."/>
            <person name="Garbe J."/>
            <person name="Badalamenti J.P."/>
            <person name="Herman A."/>
            <person name="Mangelson H."/>
            <person name="Liachko I."/>
            <person name="Sullivan S."/>
            <person name="Sone E.D."/>
            <person name="Koren S."/>
            <person name="Silverstein K.A.T."/>
            <person name="Beckman K.B."/>
            <person name="Gohl D.M."/>
        </authorList>
    </citation>
    <scope>NUCLEOTIDE SEQUENCE</scope>
    <source>
        <strain evidence="2">Duluth1</strain>
        <tissue evidence="2">Whole animal</tissue>
    </source>
</reference>
<sequence length="102" mass="11903">MKVGKQHQRTHHHKRRKSKKGPPLNTVEQTIQERYQNRRGPNKNGNGNSDNSISFPTKYRLYRSLAARHGSFKRTKKAGRSPERPSEEELDGKWKRADVPNE</sequence>
<evidence type="ECO:0000313" key="3">
    <source>
        <dbReference type="Proteomes" id="UP000828390"/>
    </source>
</evidence>
<feature type="compositionally biased region" description="Low complexity" evidence="1">
    <location>
        <begin position="38"/>
        <end position="48"/>
    </location>
</feature>
<reference evidence="2" key="2">
    <citation type="submission" date="2020-11" db="EMBL/GenBank/DDBJ databases">
        <authorList>
            <person name="McCartney M.A."/>
            <person name="Auch B."/>
            <person name="Kono T."/>
            <person name="Mallez S."/>
            <person name="Becker A."/>
            <person name="Gohl D.M."/>
            <person name="Silverstein K.A.T."/>
            <person name="Koren S."/>
            <person name="Bechman K.B."/>
            <person name="Herman A."/>
            <person name="Abrahante J.E."/>
            <person name="Garbe J."/>
        </authorList>
    </citation>
    <scope>NUCLEOTIDE SEQUENCE</scope>
    <source>
        <strain evidence="2">Duluth1</strain>
        <tissue evidence="2">Whole animal</tissue>
    </source>
</reference>
<comment type="caution">
    <text evidence="2">The sequence shown here is derived from an EMBL/GenBank/DDBJ whole genome shotgun (WGS) entry which is preliminary data.</text>
</comment>
<protein>
    <submittedName>
        <fullName evidence="2">Uncharacterized protein</fullName>
    </submittedName>
</protein>
<evidence type="ECO:0000256" key="1">
    <source>
        <dbReference type="SAM" id="MobiDB-lite"/>
    </source>
</evidence>
<feature type="compositionally biased region" description="Basic and acidic residues" evidence="1">
    <location>
        <begin position="80"/>
        <end position="102"/>
    </location>
</feature>
<dbReference type="AlphaFoldDB" id="A0A9D4MFJ3"/>
<dbReference type="EMBL" id="JAIWYP010000002">
    <property type="protein sequence ID" value="KAH3874764.1"/>
    <property type="molecule type" value="Genomic_DNA"/>
</dbReference>
<feature type="region of interest" description="Disordered" evidence="1">
    <location>
        <begin position="1"/>
        <end position="102"/>
    </location>
</feature>
<gene>
    <name evidence="2" type="ORF">DPMN_038017</name>
</gene>
<name>A0A9D4MFJ3_DREPO</name>